<evidence type="ECO:0000313" key="2">
    <source>
        <dbReference type="EMBL" id="KNB69681.1"/>
    </source>
</evidence>
<evidence type="ECO:0000313" key="4">
    <source>
        <dbReference type="Proteomes" id="UP000319578"/>
    </source>
</evidence>
<name>A0A0K9YLZ0_9BACL</name>
<sequence>MKNDPFEQLRRTQDMWHKMNSPLFQEIQRQAARINEMRSPFLQIQEQLIAIKNLSLTSQIDTISLGTLGIQQTMMESLSPAFNQLRELSQNSTVQISQNLSSAFKIDFEKISPLLKIAMEQKIRWDEVVPSERVSGMINRWEPIIESASESIHLDEEVFLTENIPTTLSILDINEALPSQPDQPVITFTWRDFLTVVGLLIALVATLDAGNSRGTSLTEEIYGASKTSVIELGQILDDTYNFFTSNFPEGPSDHLNYQGFPGNP</sequence>
<dbReference type="EMBL" id="BJON01000009">
    <property type="protein sequence ID" value="GED68988.1"/>
    <property type="molecule type" value="Genomic_DNA"/>
</dbReference>
<dbReference type="AlphaFoldDB" id="A0A0K9YLZ0"/>
<gene>
    <name evidence="2" type="ORF">ADS79_27930</name>
    <name evidence="1" type="ORF">BRE01_26900</name>
</gene>
<dbReference type="EMBL" id="LGIQ01000011">
    <property type="protein sequence ID" value="KNB69681.1"/>
    <property type="molecule type" value="Genomic_DNA"/>
</dbReference>
<reference evidence="3" key="1">
    <citation type="submission" date="2015-07" db="EMBL/GenBank/DDBJ databases">
        <title>Genome sequencing project for genomic taxonomy and phylogenomics of Bacillus-like bacteria.</title>
        <authorList>
            <person name="Liu B."/>
            <person name="Wang J."/>
            <person name="Zhu Y."/>
            <person name="Liu G."/>
            <person name="Chen Q."/>
            <person name="Chen Z."/>
            <person name="Lan J."/>
            <person name="Che J."/>
            <person name="Ge C."/>
            <person name="Shi H."/>
            <person name="Pan Z."/>
            <person name="Liu X."/>
        </authorList>
    </citation>
    <scope>NUCLEOTIDE SEQUENCE [LARGE SCALE GENOMIC DNA]</scope>
    <source>
        <strain evidence="3">DSM 9887</strain>
    </source>
</reference>
<dbReference type="Proteomes" id="UP000036834">
    <property type="component" value="Unassembled WGS sequence"/>
</dbReference>
<keyword evidence="4" id="KW-1185">Reference proteome</keyword>
<dbReference type="Proteomes" id="UP000319578">
    <property type="component" value="Unassembled WGS sequence"/>
</dbReference>
<proteinExistence type="predicted"/>
<dbReference type="RefSeq" id="WP_049741713.1">
    <property type="nucleotide sequence ID" value="NZ_BJON01000009.1"/>
</dbReference>
<comment type="caution">
    <text evidence="2">The sequence shown here is derived from an EMBL/GenBank/DDBJ whole genome shotgun (WGS) entry which is preliminary data.</text>
</comment>
<organism evidence="2 3">
    <name type="scientific">Brevibacillus reuszeri</name>
    <dbReference type="NCBI Taxonomy" id="54915"/>
    <lineage>
        <taxon>Bacteria</taxon>
        <taxon>Bacillati</taxon>
        <taxon>Bacillota</taxon>
        <taxon>Bacilli</taxon>
        <taxon>Bacillales</taxon>
        <taxon>Paenibacillaceae</taxon>
        <taxon>Brevibacillus</taxon>
    </lineage>
</organism>
<evidence type="ECO:0000313" key="1">
    <source>
        <dbReference type="EMBL" id="GED68988.1"/>
    </source>
</evidence>
<accession>A0A0K9YLZ0</accession>
<reference evidence="2" key="2">
    <citation type="submission" date="2015-07" db="EMBL/GenBank/DDBJ databases">
        <title>MeaNS - Measles Nucleotide Surveillance Program.</title>
        <authorList>
            <person name="Tran T."/>
            <person name="Druce J."/>
        </authorList>
    </citation>
    <scope>NUCLEOTIDE SEQUENCE</scope>
    <source>
        <strain evidence="2">DSM 9887</strain>
    </source>
</reference>
<dbReference type="PATRIC" id="fig|54915.3.peg.4783"/>
<reference evidence="1 4" key="3">
    <citation type="submission" date="2019-06" db="EMBL/GenBank/DDBJ databases">
        <title>Whole genome shotgun sequence of Brevibacillus reuszeri NBRC 15719.</title>
        <authorList>
            <person name="Hosoyama A."/>
            <person name="Uohara A."/>
            <person name="Ohji S."/>
            <person name="Ichikawa N."/>
        </authorList>
    </citation>
    <scope>NUCLEOTIDE SEQUENCE [LARGE SCALE GENOMIC DNA]</scope>
    <source>
        <strain evidence="1 4">NBRC 15719</strain>
    </source>
</reference>
<protein>
    <submittedName>
        <fullName evidence="2">Uncharacterized protein</fullName>
    </submittedName>
</protein>
<evidence type="ECO:0000313" key="3">
    <source>
        <dbReference type="Proteomes" id="UP000036834"/>
    </source>
</evidence>